<feature type="signal peptide" evidence="2">
    <location>
        <begin position="1"/>
        <end position="22"/>
    </location>
</feature>
<feature type="chain" id="PRO_5046979540" evidence="2">
    <location>
        <begin position="23"/>
        <end position="199"/>
    </location>
</feature>
<keyword evidence="2" id="KW-0732">Signal</keyword>
<gene>
    <name evidence="3" type="ORF">OEZ49_12980</name>
</gene>
<keyword evidence="1" id="KW-1133">Transmembrane helix</keyword>
<proteinExistence type="predicted"/>
<accession>A0ABT2WRZ4</accession>
<evidence type="ECO:0000313" key="4">
    <source>
        <dbReference type="Proteomes" id="UP001321014"/>
    </source>
</evidence>
<comment type="caution">
    <text evidence="3">The sequence shown here is derived from an EMBL/GenBank/DDBJ whole genome shotgun (WGS) entry which is preliminary data.</text>
</comment>
<dbReference type="InterPro" id="IPR022472">
    <property type="entry name" value="VPLPA-CTERM"/>
</dbReference>
<keyword evidence="4" id="KW-1185">Reference proteome</keyword>
<dbReference type="NCBIfam" id="TIGR03370">
    <property type="entry name" value="VPLPA-CTERM"/>
    <property type="match status" value="1"/>
</dbReference>
<name>A0ABT2WRZ4_9RHOB</name>
<sequence length="199" mass="20794">MELKLIGVFAAALSFLAAGASAAVIYDESVNGDLDAIGSANVNLVAGVNEIFGRLPGTPPEDSDRIKFTQVPNLIVDSIVLSFTSPFDPQTIGTAFNLSLFNNQANLFDDNFGTATSGASISASFFDSSGSETGALVKNVFGTIWDFSIAGGPVYPHQDWKLTITTSSENVGAVPLPATAPLIMAALGGLAMMRRRKKT</sequence>
<dbReference type="EMBL" id="JAOVQN010000012">
    <property type="protein sequence ID" value="MCU9838686.1"/>
    <property type="molecule type" value="Genomic_DNA"/>
</dbReference>
<evidence type="ECO:0000313" key="3">
    <source>
        <dbReference type="EMBL" id="MCU9838686.1"/>
    </source>
</evidence>
<keyword evidence="1" id="KW-0472">Membrane</keyword>
<protein>
    <submittedName>
        <fullName evidence="3">VPLPA-CTERM sorting domain-containing protein</fullName>
    </submittedName>
</protein>
<feature type="transmembrane region" description="Helical" evidence="1">
    <location>
        <begin position="174"/>
        <end position="193"/>
    </location>
</feature>
<dbReference type="Proteomes" id="UP001321014">
    <property type="component" value="Unassembled WGS sequence"/>
</dbReference>
<keyword evidence="1" id="KW-0812">Transmembrane</keyword>
<evidence type="ECO:0000256" key="1">
    <source>
        <dbReference type="SAM" id="Phobius"/>
    </source>
</evidence>
<reference evidence="3 4" key="1">
    <citation type="submission" date="2022-10" db="EMBL/GenBank/DDBJ databases">
        <title>Ruegeria sp. nov., isolated from ocean surface water.</title>
        <authorList>
            <person name="He W."/>
            <person name="Wang L."/>
            <person name="Zhang D.-F."/>
        </authorList>
    </citation>
    <scope>NUCLEOTIDE SEQUENCE [LARGE SCALE GENOMIC DNA]</scope>
    <source>
        <strain evidence="3 4">WL0004</strain>
    </source>
</reference>
<organism evidence="3 4">
    <name type="scientific">Ruegeria marisflavi</name>
    <dbReference type="NCBI Taxonomy" id="2984152"/>
    <lineage>
        <taxon>Bacteria</taxon>
        <taxon>Pseudomonadati</taxon>
        <taxon>Pseudomonadota</taxon>
        <taxon>Alphaproteobacteria</taxon>
        <taxon>Rhodobacterales</taxon>
        <taxon>Roseobacteraceae</taxon>
        <taxon>Ruegeria</taxon>
    </lineage>
</organism>
<evidence type="ECO:0000256" key="2">
    <source>
        <dbReference type="SAM" id="SignalP"/>
    </source>
</evidence>